<sequence>MAHPYVAESGLFMTYRYYMAVRRWERSTSEHSQPKPCVYYLVVKRPDGGVMFCKRVMALSEIDMIDYYSAIINDELFEGVSMNDSLWDDYSNARVYLEEDGGRILELKPYNKPVHDLVEKAQSQAMRMYDGLNV</sequence>
<evidence type="ECO:0000313" key="2">
    <source>
        <dbReference type="Proteomes" id="UP000269923"/>
    </source>
</evidence>
<comment type="caution">
    <text evidence="1">The sequence shown here is derived from an EMBL/GenBank/DDBJ whole genome shotgun (WGS) entry which is preliminary data.</text>
</comment>
<dbReference type="EMBL" id="RQYC01000001">
    <property type="protein sequence ID" value="RRD91732.1"/>
    <property type="molecule type" value="Genomic_DNA"/>
</dbReference>
<accession>A0A3P2A8A8</accession>
<dbReference type="Proteomes" id="UP000269923">
    <property type="component" value="Unassembled WGS sequence"/>
</dbReference>
<gene>
    <name evidence="1" type="ORF">EII21_01535</name>
</gene>
<dbReference type="AlphaFoldDB" id="A0A3P2A8A8"/>
<dbReference type="RefSeq" id="WP_124793905.1">
    <property type="nucleotide sequence ID" value="NZ_RQYC01000001.1"/>
</dbReference>
<proteinExistence type="predicted"/>
<name>A0A3P2A8A8_9NEIS</name>
<organism evidence="1 2">
    <name type="scientific">Conchiformibius steedae</name>
    <dbReference type="NCBI Taxonomy" id="153493"/>
    <lineage>
        <taxon>Bacteria</taxon>
        <taxon>Pseudomonadati</taxon>
        <taxon>Pseudomonadota</taxon>
        <taxon>Betaproteobacteria</taxon>
        <taxon>Neisseriales</taxon>
        <taxon>Neisseriaceae</taxon>
        <taxon>Conchiformibius</taxon>
    </lineage>
</organism>
<reference evidence="1 2" key="1">
    <citation type="submission" date="2018-11" db="EMBL/GenBank/DDBJ databases">
        <title>Genomes From Bacteria Associated with the Canine Oral Cavity: a Test Case for Automated Genome-Based Taxonomic Assignment.</title>
        <authorList>
            <person name="Coil D.A."/>
            <person name="Jospin G."/>
            <person name="Darling A.E."/>
            <person name="Wallis C."/>
            <person name="Davis I.J."/>
            <person name="Harris S."/>
            <person name="Eisen J.A."/>
            <person name="Holcombe L.J."/>
            <person name="O'Flynn C."/>
        </authorList>
    </citation>
    <scope>NUCLEOTIDE SEQUENCE [LARGE SCALE GENOMIC DNA]</scope>
    <source>
        <strain evidence="1 2">COT-280</strain>
    </source>
</reference>
<protein>
    <submittedName>
        <fullName evidence="1">Uncharacterized protein</fullName>
    </submittedName>
</protein>
<keyword evidence="2" id="KW-1185">Reference proteome</keyword>
<evidence type="ECO:0000313" key="1">
    <source>
        <dbReference type="EMBL" id="RRD91732.1"/>
    </source>
</evidence>